<protein>
    <submittedName>
        <fullName evidence="1">Plastidic ATP/ADP-transporter</fullName>
    </submittedName>
</protein>
<dbReference type="AlphaFoldDB" id="A0A0A9DYG8"/>
<accession>A0A0A9DYG8</accession>
<sequence length="88" mass="10026">MGQPAHGHRLHAALHQSVQRALAGGALLHRHLPLHRLLRRLRLRALPAQECHPSHRARRQASCGARPELPWPRRHIEDLELLLVLCHG</sequence>
<proteinExistence type="predicted"/>
<dbReference type="EMBL" id="GBRH01207190">
    <property type="protein sequence ID" value="JAD90705.1"/>
    <property type="molecule type" value="Transcribed_RNA"/>
</dbReference>
<reference evidence="1" key="2">
    <citation type="journal article" date="2015" name="Data Brief">
        <title>Shoot transcriptome of the giant reed, Arundo donax.</title>
        <authorList>
            <person name="Barrero R.A."/>
            <person name="Guerrero F.D."/>
            <person name="Moolhuijzen P."/>
            <person name="Goolsby J.A."/>
            <person name="Tidwell J."/>
            <person name="Bellgard S.E."/>
            <person name="Bellgard M.I."/>
        </authorList>
    </citation>
    <scope>NUCLEOTIDE SEQUENCE</scope>
    <source>
        <tissue evidence="1">Shoot tissue taken approximately 20 cm above the soil surface</tissue>
    </source>
</reference>
<reference evidence="1" key="1">
    <citation type="submission" date="2014-09" db="EMBL/GenBank/DDBJ databases">
        <authorList>
            <person name="Magalhaes I.L.F."/>
            <person name="Oliveira U."/>
            <person name="Santos F.R."/>
            <person name="Vidigal T.H.D.A."/>
            <person name="Brescovit A.D."/>
            <person name="Santos A.J."/>
        </authorList>
    </citation>
    <scope>NUCLEOTIDE SEQUENCE</scope>
    <source>
        <tissue evidence="1">Shoot tissue taken approximately 20 cm above the soil surface</tissue>
    </source>
</reference>
<organism evidence="1">
    <name type="scientific">Arundo donax</name>
    <name type="common">Giant reed</name>
    <name type="synonym">Donax arundinaceus</name>
    <dbReference type="NCBI Taxonomy" id="35708"/>
    <lineage>
        <taxon>Eukaryota</taxon>
        <taxon>Viridiplantae</taxon>
        <taxon>Streptophyta</taxon>
        <taxon>Embryophyta</taxon>
        <taxon>Tracheophyta</taxon>
        <taxon>Spermatophyta</taxon>
        <taxon>Magnoliopsida</taxon>
        <taxon>Liliopsida</taxon>
        <taxon>Poales</taxon>
        <taxon>Poaceae</taxon>
        <taxon>PACMAD clade</taxon>
        <taxon>Arundinoideae</taxon>
        <taxon>Arundineae</taxon>
        <taxon>Arundo</taxon>
    </lineage>
</organism>
<evidence type="ECO:0000313" key="1">
    <source>
        <dbReference type="EMBL" id="JAD90705.1"/>
    </source>
</evidence>
<name>A0A0A9DYG8_ARUDO</name>